<dbReference type="AlphaFoldDB" id="K1XDL2"/>
<dbReference type="InParanoid" id="K1XDL2"/>
<dbReference type="GO" id="GO:0072686">
    <property type="term" value="C:mitotic spindle"/>
    <property type="evidence" value="ECO:0007669"/>
    <property type="project" value="InterPro"/>
</dbReference>
<keyword evidence="13" id="KW-0539">Nucleus</keyword>
<evidence type="ECO:0000256" key="14">
    <source>
        <dbReference type="ARBA" id="ARBA00023306"/>
    </source>
</evidence>
<evidence type="ECO:0000256" key="2">
    <source>
        <dbReference type="ARBA" id="ARBA00004186"/>
    </source>
</evidence>
<dbReference type="GO" id="GO:0005876">
    <property type="term" value="C:spindle microtubule"/>
    <property type="evidence" value="ECO:0007669"/>
    <property type="project" value="TreeGrafter"/>
</dbReference>
<evidence type="ECO:0000256" key="12">
    <source>
        <dbReference type="ARBA" id="ARBA00023212"/>
    </source>
</evidence>
<organism evidence="18 19">
    <name type="scientific">Marssonina brunnea f. sp. multigermtubi (strain MB_m1)</name>
    <name type="common">Marssonina leaf spot fungus</name>
    <dbReference type="NCBI Taxonomy" id="1072389"/>
    <lineage>
        <taxon>Eukaryota</taxon>
        <taxon>Fungi</taxon>
        <taxon>Dikarya</taxon>
        <taxon>Ascomycota</taxon>
        <taxon>Pezizomycotina</taxon>
        <taxon>Leotiomycetes</taxon>
        <taxon>Helotiales</taxon>
        <taxon>Drepanopezizaceae</taxon>
        <taxon>Drepanopeziza</taxon>
    </lineage>
</organism>
<evidence type="ECO:0000313" key="19">
    <source>
        <dbReference type="Proteomes" id="UP000006753"/>
    </source>
</evidence>
<evidence type="ECO:0000256" key="15">
    <source>
        <dbReference type="ARBA" id="ARBA00023328"/>
    </source>
</evidence>
<dbReference type="Pfam" id="PF08649">
    <property type="entry name" value="DASH_Dad1"/>
    <property type="match status" value="1"/>
</dbReference>
<keyword evidence="11" id="KW-0995">Kinetochore</keyword>
<keyword evidence="8" id="KW-0132">Cell division</keyword>
<comment type="subcellular location">
    <subcellularLocation>
        <location evidence="3">Chromosome</location>
        <location evidence="3">Centromere</location>
        <location evidence="3">Kinetochore</location>
    </subcellularLocation>
    <subcellularLocation>
        <location evidence="2">Cytoplasm</location>
        <location evidence="2">Cytoskeleton</location>
        <location evidence="2">Spindle</location>
    </subcellularLocation>
    <subcellularLocation>
        <location evidence="1">Nucleus</location>
    </subcellularLocation>
</comment>
<gene>
    <name evidence="18" type="ORF">MBM_03200</name>
</gene>
<dbReference type="GO" id="GO:0051010">
    <property type="term" value="F:microtubule plus-end binding"/>
    <property type="evidence" value="ECO:0007669"/>
    <property type="project" value="TreeGrafter"/>
</dbReference>
<comment type="similarity">
    <text evidence="4">Belongs to the DASH complex DAD1 family.</text>
</comment>
<keyword evidence="15" id="KW-0137">Centromere</keyword>
<feature type="compositionally biased region" description="Polar residues" evidence="17">
    <location>
        <begin position="51"/>
        <end position="72"/>
    </location>
</feature>
<keyword evidence="12" id="KW-0206">Cytoskeleton</keyword>
<evidence type="ECO:0000256" key="8">
    <source>
        <dbReference type="ARBA" id="ARBA00022618"/>
    </source>
</evidence>
<protein>
    <recommendedName>
        <fullName evidence="5">DASH complex subunit DAD1</fullName>
    </recommendedName>
    <alternativeName>
        <fullName evidence="16">Outer kinetochore protein DAD1</fullName>
    </alternativeName>
</protein>
<evidence type="ECO:0000256" key="7">
    <source>
        <dbReference type="ARBA" id="ARBA00022490"/>
    </source>
</evidence>
<keyword evidence="19" id="KW-1185">Reference proteome</keyword>
<feature type="region of interest" description="Disordered" evidence="17">
    <location>
        <begin position="1"/>
        <end position="72"/>
    </location>
</feature>
<keyword evidence="14" id="KW-0131">Cell cycle</keyword>
<name>K1XDL2_MARBU</name>
<keyword evidence="10" id="KW-0498">Mitosis</keyword>
<feature type="compositionally biased region" description="Basic and acidic residues" evidence="17">
    <location>
        <begin position="37"/>
        <end position="50"/>
    </location>
</feature>
<dbReference type="KEGG" id="mbe:MBM_03200"/>
<evidence type="ECO:0000256" key="9">
    <source>
        <dbReference type="ARBA" id="ARBA00022701"/>
    </source>
</evidence>
<evidence type="ECO:0000256" key="4">
    <source>
        <dbReference type="ARBA" id="ARBA00010146"/>
    </source>
</evidence>
<evidence type="ECO:0000256" key="17">
    <source>
        <dbReference type="SAM" id="MobiDB-lite"/>
    </source>
</evidence>
<dbReference type="PANTHER" id="PTHR28025">
    <property type="entry name" value="DASH COMPLEX SUBUNIT DAD1"/>
    <property type="match status" value="1"/>
</dbReference>
<accession>K1XDL2</accession>
<dbReference type="EMBL" id="JH921432">
    <property type="protein sequence ID" value="EKD18958.1"/>
    <property type="molecule type" value="Genomic_DNA"/>
</dbReference>
<dbReference type="PANTHER" id="PTHR28025:SF1">
    <property type="entry name" value="DASH COMPLEX SUBUNIT DAD1"/>
    <property type="match status" value="1"/>
</dbReference>
<evidence type="ECO:0000256" key="3">
    <source>
        <dbReference type="ARBA" id="ARBA00004629"/>
    </source>
</evidence>
<keyword evidence="6" id="KW-0158">Chromosome</keyword>
<evidence type="ECO:0000256" key="11">
    <source>
        <dbReference type="ARBA" id="ARBA00022838"/>
    </source>
</evidence>
<evidence type="ECO:0000256" key="1">
    <source>
        <dbReference type="ARBA" id="ARBA00004123"/>
    </source>
</evidence>
<feature type="region of interest" description="Disordered" evidence="17">
    <location>
        <begin position="127"/>
        <end position="164"/>
    </location>
</feature>
<proteinExistence type="inferred from homology"/>
<dbReference type="GO" id="GO:0051301">
    <property type="term" value="P:cell division"/>
    <property type="evidence" value="ECO:0007669"/>
    <property type="project" value="UniProtKB-KW"/>
</dbReference>
<evidence type="ECO:0000256" key="5">
    <source>
        <dbReference type="ARBA" id="ARBA00020261"/>
    </source>
</evidence>
<evidence type="ECO:0000256" key="6">
    <source>
        <dbReference type="ARBA" id="ARBA00022454"/>
    </source>
</evidence>
<reference evidence="18 19" key="1">
    <citation type="journal article" date="2012" name="BMC Genomics">
        <title>Sequencing the genome of Marssonina brunnea reveals fungus-poplar co-evolution.</title>
        <authorList>
            <person name="Zhu S."/>
            <person name="Cao Y.-Z."/>
            <person name="Jiang C."/>
            <person name="Tan B.-Y."/>
            <person name="Wang Z."/>
            <person name="Feng S."/>
            <person name="Zhang L."/>
            <person name="Su X.-H."/>
            <person name="Brejova B."/>
            <person name="Vinar T."/>
            <person name="Xu M."/>
            <person name="Wang M.-X."/>
            <person name="Zhang S.-G."/>
            <person name="Huang M.-R."/>
            <person name="Wu R."/>
            <person name="Zhou Y."/>
        </authorList>
    </citation>
    <scope>NUCLEOTIDE SEQUENCE [LARGE SCALE GENOMIC DNA]</scope>
    <source>
        <strain evidence="18 19">MB_m1</strain>
    </source>
</reference>
<dbReference type="eggNOG" id="ENOG502SBWQ">
    <property type="taxonomic scope" value="Eukaryota"/>
</dbReference>
<dbReference type="HOGENOM" id="CLU_1619389_0_0_1"/>
<evidence type="ECO:0000313" key="18">
    <source>
        <dbReference type="EMBL" id="EKD18958.1"/>
    </source>
</evidence>
<dbReference type="GO" id="GO:0044732">
    <property type="term" value="C:mitotic spindle pole body"/>
    <property type="evidence" value="ECO:0007669"/>
    <property type="project" value="TreeGrafter"/>
</dbReference>
<dbReference type="GO" id="GO:0042729">
    <property type="term" value="C:DASH complex"/>
    <property type="evidence" value="ECO:0007669"/>
    <property type="project" value="InterPro"/>
</dbReference>
<dbReference type="InterPro" id="IPR013958">
    <property type="entry name" value="DASH_Dad1"/>
</dbReference>
<evidence type="ECO:0000256" key="10">
    <source>
        <dbReference type="ARBA" id="ARBA00022776"/>
    </source>
</evidence>
<sequence>MKDRQASAIQPVDEDPIKRVNNKTAEIINETAQNQETKQEHSGGKPKEFKNSTSTNRPPGASSTSAQQPSKTLFEQQREILLQEIGVSFEHVLANINKLNRSLEGVIAVGNEFGSVEALWSQFENVMAKDPDAEPEGQDGVEREEGIGDGEDETATSEGRGDGK</sequence>
<keyword evidence="7" id="KW-0963">Cytoplasm</keyword>
<dbReference type="Proteomes" id="UP000006753">
    <property type="component" value="Unassembled WGS sequence"/>
</dbReference>
<dbReference type="GeneID" id="18759135"/>
<evidence type="ECO:0000256" key="13">
    <source>
        <dbReference type="ARBA" id="ARBA00023242"/>
    </source>
</evidence>
<evidence type="ECO:0000256" key="16">
    <source>
        <dbReference type="ARBA" id="ARBA00030566"/>
    </source>
</evidence>
<keyword evidence="9" id="KW-0493">Microtubule</keyword>
<dbReference type="OrthoDB" id="5566853at2759"/>